<dbReference type="InterPro" id="IPR011320">
    <property type="entry name" value="RNase_H1_N"/>
</dbReference>
<organism evidence="2 3">
    <name type="scientific">Ajellomyces capsulatus</name>
    <name type="common">Darling's disease fungus</name>
    <name type="synonym">Histoplasma capsulatum</name>
    <dbReference type="NCBI Taxonomy" id="5037"/>
    <lineage>
        <taxon>Eukaryota</taxon>
        <taxon>Fungi</taxon>
        <taxon>Dikarya</taxon>
        <taxon>Ascomycota</taxon>
        <taxon>Pezizomycotina</taxon>
        <taxon>Eurotiomycetes</taxon>
        <taxon>Eurotiomycetidae</taxon>
        <taxon>Onygenales</taxon>
        <taxon>Ajellomycetaceae</taxon>
        <taxon>Histoplasma</taxon>
    </lineage>
</organism>
<dbReference type="InterPro" id="IPR037056">
    <property type="entry name" value="RNase_H1_N_sf"/>
</dbReference>
<dbReference type="EMBL" id="CP069110">
    <property type="protein sequence ID" value="QSS60673.1"/>
    <property type="molecule type" value="Genomic_DNA"/>
</dbReference>
<protein>
    <recommendedName>
        <fullName evidence="1">Ribonuclease H1 N-terminal domain-containing protein</fullName>
    </recommendedName>
</protein>
<dbReference type="SUPFAM" id="SSF55658">
    <property type="entry name" value="L9 N-domain-like"/>
    <property type="match status" value="1"/>
</dbReference>
<reference evidence="2" key="1">
    <citation type="submission" date="2021-01" db="EMBL/GenBank/DDBJ databases">
        <title>Chromosome-level genome assembly of a human fungal pathogen reveals clustering of transcriptionally co-regulated genes.</title>
        <authorList>
            <person name="Voorhies M."/>
            <person name="Cohen S."/>
            <person name="Shea T.P."/>
            <person name="Petrus S."/>
            <person name="Munoz J.F."/>
            <person name="Poplawski S."/>
            <person name="Goldman W.E."/>
            <person name="Michael T."/>
            <person name="Cuomo C.A."/>
            <person name="Sil A."/>
            <person name="Beyhan S."/>
        </authorList>
    </citation>
    <scope>NUCLEOTIDE SEQUENCE</scope>
    <source>
        <strain evidence="2">WU24</strain>
    </source>
</reference>
<evidence type="ECO:0000313" key="2">
    <source>
        <dbReference type="EMBL" id="QSS60673.1"/>
    </source>
</evidence>
<name>A0A8A1M7H0_AJECA</name>
<dbReference type="Gene3D" id="3.40.970.10">
    <property type="entry name" value="Ribonuclease H1, N-terminal domain"/>
    <property type="match status" value="1"/>
</dbReference>
<dbReference type="OrthoDB" id="407198at2759"/>
<gene>
    <name evidence="2" type="ORF">I7I51_05474</name>
</gene>
<dbReference type="AlphaFoldDB" id="A0A8A1M7H0"/>
<evidence type="ECO:0000313" key="3">
    <source>
        <dbReference type="Proteomes" id="UP000663671"/>
    </source>
</evidence>
<sequence>MVSLRQKRKNKKKHKEYYAVYKGRVNQPTIFSSWGDAHPRVTGCKAPDFKACVTIEEAREFMKNRGVMEPKEIFKEGAGETAPLPNELAFYAVAHGKSPGIYPCN</sequence>
<dbReference type="Pfam" id="PF01693">
    <property type="entry name" value="Cauli_VI"/>
    <property type="match status" value="1"/>
</dbReference>
<feature type="domain" description="Ribonuclease H1 N-terminal" evidence="1">
    <location>
        <begin position="17"/>
        <end position="61"/>
    </location>
</feature>
<dbReference type="Proteomes" id="UP000663671">
    <property type="component" value="Chromosome 4"/>
</dbReference>
<evidence type="ECO:0000259" key="1">
    <source>
        <dbReference type="Pfam" id="PF01693"/>
    </source>
</evidence>
<dbReference type="InterPro" id="IPR009027">
    <property type="entry name" value="Ribosomal_bL9/RNase_H1_N"/>
</dbReference>
<dbReference type="VEuPathDB" id="FungiDB:I7I51_05474"/>
<accession>A0A8A1M7H0</accession>
<proteinExistence type="predicted"/>